<dbReference type="InterPro" id="IPR038770">
    <property type="entry name" value="Na+/solute_symporter_sf"/>
</dbReference>
<feature type="transmembrane region" description="Helical" evidence="8">
    <location>
        <begin position="6"/>
        <end position="27"/>
    </location>
</feature>
<gene>
    <name evidence="10" type="ORF">ACFPFM_18930</name>
</gene>
<evidence type="ECO:0000256" key="7">
    <source>
        <dbReference type="SAM" id="MobiDB-lite"/>
    </source>
</evidence>
<dbReference type="InterPro" id="IPR006153">
    <property type="entry name" value="Cation/H_exchanger_TM"/>
</dbReference>
<dbReference type="Pfam" id="PF00999">
    <property type="entry name" value="Na_H_Exchanger"/>
    <property type="match status" value="1"/>
</dbReference>
<comment type="subcellular location">
    <subcellularLocation>
        <location evidence="1">Membrane</location>
        <topology evidence="1">Multi-pass membrane protein</topology>
    </subcellularLocation>
</comment>
<evidence type="ECO:0000313" key="11">
    <source>
        <dbReference type="Proteomes" id="UP001595833"/>
    </source>
</evidence>
<evidence type="ECO:0000256" key="8">
    <source>
        <dbReference type="SAM" id="Phobius"/>
    </source>
</evidence>
<evidence type="ECO:0000259" key="9">
    <source>
        <dbReference type="Pfam" id="PF00999"/>
    </source>
</evidence>
<keyword evidence="5" id="KW-0406">Ion transport</keyword>
<keyword evidence="3 8" id="KW-0812">Transmembrane</keyword>
<dbReference type="Proteomes" id="UP001595833">
    <property type="component" value="Unassembled WGS sequence"/>
</dbReference>
<feature type="transmembrane region" description="Helical" evidence="8">
    <location>
        <begin position="279"/>
        <end position="299"/>
    </location>
</feature>
<dbReference type="PANTHER" id="PTHR32468">
    <property type="entry name" value="CATION/H + ANTIPORTER"/>
    <property type="match status" value="1"/>
</dbReference>
<feature type="transmembrane region" description="Helical" evidence="8">
    <location>
        <begin position="371"/>
        <end position="393"/>
    </location>
</feature>
<feature type="transmembrane region" description="Helical" evidence="8">
    <location>
        <begin position="96"/>
        <end position="117"/>
    </location>
</feature>
<evidence type="ECO:0000256" key="2">
    <source>
        <dbReference type="ARBA" id="ARBA00022448"/>
    </source>
</evidence>
<feature type="transmembrane region" description="Helical" evidence="8">
    <location>
        <begin position="165"/>
        <end position="188"/>
    </location>
</feature>
<protein>
    <submittedName>
        <fullName evidence="10">Cation:proton antiporter</fullName>
    </submittedName>
</protein>
<keyword evidence="11" id="KW-1185">Reference proteome</keyword>
<keyword evidence="4 8" id="KW-1133">Transmembrane helix</keyword>
<dbReference type="InterPro" id="IPR050794">
    <property type="entry name" value="CPA2_transporter"/>
</dbReference>
<dbReference type="PANTHER" id="PTHR32468:SF0">
    <property type="entry name" value="K(+)_H(+) ANTIPORTER 1"/>
    <property type="match status" value="1"/>
</dbReference>
<feature type="transmembrane region" description="Helical" evidence="8">
    <location>
        <begin position="129"/>
        <end position="153"/>
    </location>
</feature>
<sequence length="420" mass="43590">MTEHQAALLLVDLALIVGLAGAAGALARRFGQPAVIGEIVVGILLGPTLFAGAIPATLFPADVRPLLAAVGNLGVVLFMFIVGYELDRSRLRGSGRLATVTALGSALVPFLLGVLLSLHLVRHHETSNWLGFVLFMGVALAVTAFPVLARIIADRGMSGSRLGTIALSAAAVCDVAAWSALALVQAIAGRDGVPHWQVLLVVPYVVLMFVAVRPFLARLLVPGAPLTLGNFTVVLIGVLASAAATQLLGLHFIFGAFLFGLVMPRVADDVVREDLMHRMQVGTALFLPVYFVVAGLNVNLSGLGAGGLLDLALIMVTAVVGKMAGTYLAARSQGLSGNDSAVLATLMNTRGLTELIALGVGLQIGLLNQELYSLMVAMAVITTAMSGPLLTWLNARARKGAEDGADRAEPDSAERSGTRG</sequence>
<accession>A0ABV9Y071</accession>
<feature type="transmembrane region" description="Helical" evidence="8">
    <location>
        <begin position="65"/>
        <end position="84"/>
    </location>
</feature>
<evidence type="ECO:0000256" key="4">
    <source>
        <dbReference type="ARBA" id="ARBA00022989"/>
    </source>
</evidence>
<feature type="domain" description="Cation/H+ exchanger transmembrane" evidence="9">
    <location>
        <begin position="22"/>
        <end position="393"/>
    </location>
</feature>
<evidence type="ECO:0000256" key="3">
    <source>
        <dbReference type="ARBA" id="ARBA00022692"/>
    </source>
</evidence>
<evidence type="ECO:0000256" key="5">
    <source>
        <dbReference type="ARBA" id="ARBA00023065"/>
    </source>
</evidence>
<evidence type="ECO:0000256" key="1">
    <source>
        <dbReference type="ARBA" id="ARBA00004141"/>
    </source>
</evidence>
<feature type="transmembrane region" description="Helical" evidence="8">
    <location>
        <begin position="194"/>
        <end position="212"/>
    </location>
</feature>
<feature type="transmembrane region" description="Helical" evidence="8">
    <location>
        <begin position="39"/>
        <end position="59"/>
    </location>
</feature>
<keyword evidence="6 8" id="KW-0472">Membrane</keyword>
<evidence type="ECO:0000256" key="6">
    <source>
        <dbReference type="ARBA" id="ARBA00023136"/>
    </source>
</evidence>
<feature type="transmembrane region" description="Helical" evidence="8">
    <location>
        <begin position="311"/>
        <end position="330"/>
    </location>
</feature>
<dbReference type="RefSeq" id="WP_344040874.1">
    <property type="nucleotide sequence ID" value="NZ_BAAAKE010000025.1"/>
</dbReference>
<evidence type="ECO:0000313" key="10">
    <source>
        <dbReference type="EMBL" id="MFC5055821.1"/>
    </source>
</evidence>
<reference evidence="11" key="1">
    <citation type="journal article" date="2019" name="Int. J. Syst. Evol. Microbiol.">
        <title>The Global Catalogue of Microorganisms (GCM) 10K type strain sequencing project: providing services to taxonomists for standard genome sequencing and annotation.</title>
        <authorList>
            <consortium name="The Broad Institute Genomics Platform"/>
            <consortium name="The Broad Institute Genome Sequencing Center for Infectious Disease"/>
            <person name="Wu L."/>
            <person name="Ma J."/>
        </authorList>
    </citation>
    <scope>NUCLEOTIDE SEQUENCE [LARGE SCALE GENOMIC DNA]</scope>
    <source>
        <strain evidence="11">KCTC 12848</strain>
    </source>
</reference>
<feature type="region of interest" description="Disordered" evidence="7">
    <location>
        <begin position="401"/>
        <end position="420"/>
    </location>
</feature>
<keyword evidence="2" id="KW-0813">Transport</keyword>
<name>A0ABV9Y071_9PSEU</name>
<proteinExistence type="predicted"/>
<comment type="caution">
    <text evidence="10">The sequence shown here is derived from an EMBL/GenBank/DDBJ whole genome shotgun (WGS) entry which is preliminary data.</text>
</comment>
<dbReference type="EMBL" id="JBHSJB010000017">
    <property type="protein sequence ID" value="MFC5055821.1"/>
    <property type="molecule type" value="Genomic_DNA"/>
</dbReference>
<dbReference type="Gene3D" id="1.20.1530.20">
    <property type="match status" value="1"/>
</dbReference>
<organism evidence="10 11">
    <name type="scientific">Saccharothrix xinjiangensis</name>
    <dbReference type="NCBI Taxonomy" id="204798"/>
    <lineage>
        <taxon>Bacteria</taxon>
        <taxon>Bacillati</taxon>
        <taxon>Actinomycetota</taxon>
        <taxon>Actinomycetes</taxon>
        <taxon>Pseudonocardiales</taxon>
        <taxon>Pseudonocardiaceae</taxon>
        <taxon>Saccharothrix</taxon>
    </lineage>
</organism>